<dbReference type="Proteomes" id="UP001440612">
    <property type="component" value="Chromosome"/>
</dbReference>
<dbReference type="Gene3D" id="1.10.260.40">
    <property type="entry name" value="lambda repressor-like DNA-binding domains"/>
    <property type="match status" value="1"/>
</dbReference>
<evidence type="ECO:0000256" key="1">
    <source>
        <dbReference type="ARBA" id="ARBA00023125"/>
    </source>
</evidence>
<dbReference type="PROSITE" id="PS50943">
    <property type="entry name" value="HTH_CROC1"/>
    <property type="match status" value="1"/>
</dbReference>
<dbReference type="SMART" id="SM00530">
    <property type="entry name" value="HTH_XRE"/>
    <property type="match status" value="1"/>
</dbReference>
<dbReference type="Pfam" id="PF01381">
    <property type="entry name" value="HTH_3"/>
    <property type="match status" value="1"/>
</dbReference>
<gene>
    <name evidence="3" type="ORF">AABB29_07490</name>
</gene>
<dbReference type="SUPFAM" id="SSF47413">
    <property type="entry name" value="lambda repressor-like DNA-binding domains"/>
    <property type="match status" value="1"/>
</dbReference>
<organism evidence="3 4">
    <name type="scientific">Yoonia phaeophyticola</name>
    <dbReference type="NCBI Taxonomy" id="3137369"/>
    <lineage>
        <taxon>Bacteria</taxon>
        <taxon>Pseudomonadati</taxon>
        <taxon>Pseudomonadota</taxon>
        <taxon>Alphaproteobacteria</taxon>
        <taxon>Rhodobacterales</taxon>
        <taxon>Paracoccaceae</taxon>
        <taxon>Yoonia</taxon>
    </lineage>
</organism>
<keyword evidence="4" id="KW-1185">Reference proteome</keyword>
<protein>
    <submittedName>
        <fullName evidence="3">Helix-turn-helix transcriptional regulator</fullName>
    </submittedName>
</protein>
<evidence type="ECO:0000259" key="2">
    <source>
        <dbReference type="PROSITE" id="PS50943"/>
    </source>
</evidence>
<keyword evidence="1" id="KW-0238">DNA-binding</keyword>
<proteinExistence type="predicted"/>
<dbReference type="RefSeq" id="WP_373636745.1">
    <property type="nucleotide sequence ID" value="NZ_CP150951.2"/>
</dbReference>
<reference evidence="4" key="1">
    <citation type="submission" date="2024-04" db="EMBL/GenBank/DDBJ databases">
        <title>Phylogenomic analyses of a clade within the roseobacter group suggest taxonomic reassignments of species of the genera Aestuariivita, Citreicella, Loktanella, Nautella, Pelagibaca, Ruegeria, Thalassobius, Thiobacimonas and Tropicibacter, and the proposal o.</title>
        <authorList>
            <person name="Jeon C.O."/>
        </authorList>
    </citation>
    <scope>NUCLEOTIDE SEQUENCE [LARGE SCALE GENOMIC DNA]</scope>
    <source>
        <strain evidence="4">BS5-3</strain>
    </source>
</reference>
<name>A0ABZ2V8M5_9RHOB</name>
<dbReference type="InterPro" id="IPR010982">
    <property type="entry name" value="Lambda_DNA-bd_dom_sf"/>
</dbReference>
<evidence type="ECO:0000313" key="4">
    <source>
        <dbReference type="Proteomes" id="UP001440612"/>
    </source>
</evidence>
<dbReference type="PANTHER" id="PTHR46558">
    <property type="entry name" value="TRACRIPTIONAL REGULATORY PROTEIN-RELATED-RELATED"/>
    <property type="match status" value="1"/>
</dbReference>
<dbReference type="EMBL" id="CP150951">
    <property type="protein sequence ID" value="WZC50922.2"/>
    <property type="molecule type" value="Genomic_DNA"/>
</dbReference>
<accession>A0ABZ2V8M5</accession>
<feature type="domain" description="HTH cro/C1-type" evidence="2">
    <location>
        <begin position="9"/>
        <end position="63"/>
    </location>
</feature>
<dbReference type="CDD" id="cd00093">
    <property type="entry name" value="HTH_XRE"/>
    <property type="match status" value="1"/>
</dbReference>
<sequence length="71" mass="7663">MSARLIVHLRRYRTNAALTQAALADAVGVSRKTINTIENGVFTPSTILALTLAKALDCSVHDLFELPDEPA</sequence>
<dbReference type="InterPro" id="IPR001387">
    <property type="entry name" value="Cro/C1-type_HTH"/>
</dbReference>
<evidence type="ECO:0000313" key="3">
    <source>
        <dbReference type="EMBL" id="WZC50922.2"/>
    </source>
</evidence>
<dbReference type="PANTHER" id="PTHR46558:SF4">
    <property type="entry name" value="DNA-BIDING PHAGE PROTEIN"/>
    <property type="match status" value="1"/>
</dbReference>